<reference evidence="1" key="2">
    <citation type="submission" date="2021-04" db="EMBL/GenBank/DDBJ databases">
        <authorList>
            <person name="Podell S."/>
        </authorList>
    </citation>
    <scope>NUCLEOTIDE SEQUENCE</scope>
    <source>
        <strain evidence="1">Hildebrandi</strain>
    </source>
</reference>
<sequence>MPDLTDKDERNDRRARRKSKAFRIEDNAPTLTELADAGDFFLKLLNRCQALVKSMFAVMLRVPNELNTEEEQNQRISNAAKLVVQFSWDVKSAASAPYFTKLSEFHPMVDPWRRWDLAWIVECMECQNDRTRLWLPK</sequence>
<organism evidence="1 2">
    <name type="scientific">Nitzschia inconspicua</name>
    <dbReference type="NCBI Taxonomy" id="303405"/>
    <lineage>
        <taxon>Eukaryota</taxon>
        <taxon>Sar</taxon>
        <taxon>Stramenopiles</taxon>
        <taxon>Ochrophyta</taxon>
        <taxon>Bacillariophyta</taxon>
        <taxon>Bacillariophyceae</taxon>
        <taxon>Bacillariophycidae</taxon>
        <taxon>Bacillariales</taxon>
        <taxon>Bacillariaceae</taxon>
        <taxon>Nitzschia</taxon>
    </lineage>
</organism>
<evidence type="ECO:0000313" key="2">
    <source>
        <dbReference type="Proteomes" id="UP000693970"/>
    </source>
</evidence>
<dbReference type="EMBL" id="JAGRRH010000015">
    <property type="protein sequence ID" value="KAG7357677.1"/>
    <property type="molecule type" value="Genomic_DNA"/>
</dbReference>
<protein>
    <submittedName>
        <fullName evidence="1">Uncharacterized protein</fullName>
    </submittedName>
</protein>
<name>A0A9K3L8Y1_9STRA</name>
<dbReference type="AlphaFoldDB" id="A0A9K3L8Y1"/>
<reference evidence="1" key="1">
    <citation type="journal article" date="2021" name="Sci. Rep.">
        <title>Diploid genomic architecture of Nitzschia inconspicua, an elite biomass production diatom.</title>
        <authorList>
            <person name="Oliver A."/>
            <person name="Podell S."/>
            <person name="Pinowska A."/>
            <person name="Traller J.C."/>
            <person name="Smith S.R."/>
            <person name="McClure R."/>
            <person name="Beliaev A."/>
            <person name="Bohutskyi P."/>
            <person name="Hill E.A."/>
            <person name="Rabines A."/>
            <person name="Zheng H."/>
            <person name="Allen L.Z."/>
            <person name="Kuo A."/>
            <person name="Grigoriev I.V."/>
            <person name="Allen A.E."/>
            <person name="Hazlebeck D."/>
            <person name="Allen E.E."/>
        </authorList>
    </citation>
    <scope>NUCLEOTIDE SEQUENCE</scope>
    <source>
        <strain evidence="1">Hildebrandi</strain>
    </source>
</reference>
<proteinExistence type="predicted"/>
<comment type="caution">
    <text evidence="1">The sequence shown here is derived from an EMBL/GenBank/DDBJ whole genome shotgun (WGS) entry which is preliminary data.</text>
</comment>
<keyword evidence="2" id="KW-1185">Reference proteome</keyword>
<evidence type="ECO:0000313" key="1">
    <source>
        <dbReference type="EMBL" id="KAG7357677.1"/>
    </source>
</evidence>
<gene>
    <name evidence="1" type="ORF">IV203_002365</name>
</gene>
<accession>A0A9K3L8Y1</accession>
<dbReference type="Proteomes" id="UP000693970">
    <property type="component" value="Unassembled WGS sequence"/>
</dbReference>